<dbReference type="OrthoDB" id="5970526at2759"/>
<dbReference type="PANTHER" id="PTHR21301">
    <property type="entry name" value="REVERSE TRANSCRIPTASE"/>
    <property type="match status" value="1"/>
</dbReference>
<evidence type="ECO:0000313" key="3">
    <source>
        <dbReference type="Proteomes" id="UP000230750"/>
    </source>
</evidence>
<name>A0A2G8KII3_STIJA</name>
<feature type="region of interest" description="Disordered" evidence="1">
    <location>
        <begin position="53"/>
        <end position="75"/>
    </location>
</feature>
<evidence type="ECO:0000313" key="2">
    <source>
        <dbReference type="EMBL" id="PIK47798.1"/>
    </source>
</evidence>
<reference evidence="2 3" key="1">
    <citation type="journal article" date="2017" name="PLoS Biol.">
        <title>The sea cucumber genome provides insights into morphological evolution and visceral regeneration.</title>
        <authorList>
            <person name="Zhang X."/>
            <person name="Sun L."/>
            <person name="Yuan J."/>
            <person name="Sun Y."/>
            <person name="Gao Y."/>
            <person name="Zhang L."/>
            <person name="Li S."/>
            <person name="Dai H."/>
            <person name="Hamel J.F."/>
            <person name="Liu C."/>
            <person name="Yu Y."/>
            <person name="Liu S."/>
            <person name="Lin W."/>
            <person name="Guo K."/>
            <person name="Jin S."/>
            <person name="Xu P."/>
            <person name="Storey K.B."/>
            <person name="Huan P."/>
            <person name="Zhang T."/>
            <person name="Zhou Y."/>
            <person name="Zhang J."/>
            <person name="Lin C."/>
            <person name="Li X."/>
            <person name="Xing L."/>
            <person name="Huo D."/>
            <person name="Sun M."/>
            <person name="Wang L."/>
            <person name="Mercier A."/>
            <person name="Li F."/>
            <person name="Yang H."/>
            <person name="Xiang J."/>
        </authorList>
    </citation>
    <scope>NUCLEOTIDE SEQUENCE [LARGE SCALE GENOMIC DNA]</scope>
    <source>
        <strain evidence="2">Shaxun</strain>
        <tissue evidence="2">Muscle</tissue>
    </source>
</reference>
<proteinExistence type="predicted"/>
<comment type="caution">
    <text evidence="2">The sequence shown here is derived from an EMBL/GenBank/DDBJ whole genome shotgun (WGS) entry which is preliminary data.</text>
</comment>
<gene>
    <name evidence="2" type="ORF">BSL78_15341</name>
</gene>
<keyword evidence="3" id="KW-1185">Reference proteome</keyword>
<dbReference type="Proteomes" id="UP000230750">
    <property type="component" value="Unassembled WGS sequence"/>
</dbReference>
<dbReference type="PANTHER" id="PTHR21301:SF10">
    <property type="entry name" value="REVERSE TRANSCRIPTASE DOMAIN-CONTAINING PROTEIN"/>
    <property type="match status" value="1"/>
</dbReference>
<sequence>MEQPNQVSFNYSMKNIPIPTANTYKKILIEKVENVIKRMRWKASFFLKTCNNNEEDDEEDDEHHPAHTENFGFKSKKCPPQIEELRPFEDDLLRMIENVKFKKVTNQFQDKLRKDVSRIKKSTKLLIPADKTRNMYEIDTQLHEKLLRQHITKNYQTTSMAPVNRINAEARTIAEKLGIDNRMESMATKQAFITLKDHKDNFENNLPCRLINPAKSETGLISKAILDRINNAIRIATNVNQWRNTSSVIEWFKNIQDKEKYTFISFDIVEFYPSITRSLLEKALTMAKDHTHISNQDVQIIMHSRKSLLFDNGTPWMKKGHNDLFDVTMGSYDGAEVCELVGLYILNTLAREYGKEYIGLYRDDGLAAFKNTNGSKADRIRKHMISLFKELGLNITIDCNLKITNFLDVTFNLNTGKHYPYRKPNDHPVYIHRNSNHPPNIIRSLPASISRRISAISHDEVIFKKAAPAYEEALKLSNYTEGLSYIAHQPTKNNRNRKRNIIWFNPPFSSNVATNIGGTFLKLINKHFPKTSKLHKIFNRNTVKVSYSCMPNIASIIKGHNKRYSSHPHIERKGSLQLPKKGHMPTKWKLPGI</sequence>
<evidence type="ECO:0000256" key="1">
    <source>
        <dbReference type="SAM" id="MobiDB-lite"/>
    </source>
</evidence>
<accession>A0A2G8KII3</accession>
<dbReference type="AlphaFoldDB" id="A0A2G8KII3"/>
<organism evidence="2 3">
    <name type="scientific">Stichopus japonicus</name>
    <name type="common">Sea cucumber</name>
    <dbReference type="NCBI Taxonomy" id="307972"/>
    <lineage>
        <taxon>Eukaryota</taxon>
        <taxon>Metazoa</taxon>
        <taxon>Echinodermata</taxon>
        <taxon>Eleutherozoa</taxon>
        <taxon>Echinozoa</taxon>
        <taxon>Holothuroidea</taxon>
        <taxon>Aspidochirotacea</taxon>
        <taxon>Aspidochirotida</taxon>
        <taxon>Stichopodidae</taxon>
        <taxon>Apostichopus</taxon>
    </lineage>
</organism>
<dbReference type="EMBL" id="MRZV01000558">
    <property type="protein sequence ID" value="PIK47798.1"/>
    <property type="molecule type" value="Genomic_DNA"/>
</dbReference>
<evidence type="ECO:0008006" key="4">
    <source>
        <dbReference type="Google" id="ProtNLM"/>
    </source>
</evidence>
<protein>
    <recommendedName>
        <fullName evidence="4">Reverse transcriptase domain-containing protein</fullName>
    </recommendedName>
</protein>